<comment type="caution">
    <text evidence="1">The sequence shown here is derived from an EMBL/GenBank/DDBJ whole genome shotgun (WGS) entry which is preliminary data.</text>
</comment>
<keyword evidence="2" id="KW-1185">Reference proteome</keyword>
<name>A0A7J7L2V3_9MAGN</name>
<protein>
    <submittedName>
        <fullName evidence="1">Uncharacterized protein</fullName>
    </submittedName>
</protein>
<evidence type="ECO:0000313" key="1">
    <source>
        <dbReference type="EMBL" id="KAF6136902.1"/>
    </source>
</evidence>
<organism evidence="1 2">
    <name type="scientific">Kingdonia uniflora</name>
    <dbReference type="NCBI Taxonomy" id="39325"/>
    <lineage>
        <taxon>Eukaryota</taxon>
        <taxon>Viridiplantae</taxon>
        <taxon>Streptophyta</taxon>
        <taxon>Embryophyta</taxon>
        <taxon>Tracheophyta</taxon>
        <taxon>Spermatophyta</taxon>
        <taxon>Magnoliopsida</taxon>
        <taxon>Ranunculales</taxon>
        <taxon>Circaeasteraceae</taxon>
        <taxon>Kingdonia</taxon>
    </lineage>
</organism>
<dbReference type="Proteomes" id="UP000541444">
    <property type="component" value="Unassembled WGS sequence"/>
</dbReference>
<dbReference type="AlphaFoldDB" id="A0A7J7L2V3"/>
<gene>
    <name evidence="1" type="ORF">GIB67_018941</name>
</gene>
<reference evidence="1 2" key="1">
    <citation type="journal article" date="2020" name="IScience">
        <title>Genome Sequencing of the Endangered Kingdonia uniflora (Circaeasteraceae, Ranunculales) Reveals Potential Mechanisms of Evolutionary Specialization.</title>
        <authorList>
            <person name="Sun Y."/>
            <person name="Deng T."/>
            <person name="Zhang A."/>
            <person name="Moore M.J."/>
            <person name="Landis J.B."/>
            <person name="Lin N."/>
            <person name="Zhang H."/>
            <person name="Zhang X."/>
            <person name="Huang J."/>
            <person name="Zhang X."/>
            <person name="Sun H."/>
            <person name="Wang H."/>
        </authorList>
    </citation>
    <scope>NUCLEOTIDE SEQUENCE [LARGE SCALE GENOMIC DNA]</scope>
    <source>
        <strain evidence="1">TB1705</strain>
        <tissue evidence="1">Leaf</tissue>
    </source>
</reference>
<proteinExistence type="predicted"/>
<sequence length="54" mass="6240">EPVFSVFLLKTYLLFFKFTSSKTYFSELDILDRGEILTIDSTRSKSQIESIGEV</sequence>
<accession>A0A7J7L2V3</accession>
<feature type="non-terminal residue" evidence="1">
    <location>
        <position position="1"/>
    </location>
</feature>
<dbReference type="EMBL" id="JACGCM010002668">
    <property type="protein sequence ID" value="KAF6136902.1"/>
    <property type="molecule type" value="Genomic_DNA"/>
</dbReference>
<evidence type="ECO:0000313" key="2">
    <source>
        <dbReference type="Proteomes" id="UP000541444"/>
    </source>
</evidence>